<dbReference type="SUPFAM" id="SSF54913">
    <property type="entry name" value="GlnB-like"/>
    <property type="match status" value="1"/>
</dbReference>
<gene>
    <name evidence="2" type="ORF">EVJ46_03555</name>
</gene>
<protein>
    <submittedName>
        <fullName evidence="2">P-II family nitrogen regulator</fullName>
    </submittedName>
</protein>
<comment type="similarity">
    <text evidence="1">Belongs to the P(II) protein family.</text>
</comment>
<comment type="caution">
    <text evidence="2">The sequence shown here is derived from an EMBL/GenBank/DDBJ whole genome shotgun (WGS) entry which is preliminary data.</text>
</comment>
<dbReference type="InterPro" id="IPR017918">
    <property type="entry name" value="N-reg_PII_CS"/>
</dbReference>
<name>A0A519BJ83_ACIG2</name>
<organism evidence="2 3">
    <name type="scientific">Acididesulfobacter guangdongensis</name>
    <dbReference type="NCBI Taxonomy" id="2597225"/>
    <lineage>
        <taxon>Bacteria</taxon>
        <taxon>Deltaproteobacteria</taxon>
        <taxon>Candidatus Acidulodesulfobacterales</taxon>
        <taxon>Candidatus Acididesulfobacter</taxon>
    </lineage>
</organism>
<dbReference type="GO" id="GO:0030234">
    <property type="term" value="F:enzyme regulator activity"/>
    <property type="evidence" value="ECO:0007669"/>
    <property type="project" value="InterPro"/>
</dbReference>
<dbReference type="PROSITE" id="PS51343">
    <property type="entry name" value="PII_GLNB_DOM"/>
    <property type="match status" value="1"/>
</dbReference>
<dbReference type="InterPro" id="IPR002187">
    <property type="entry name" value="N-reg_PII"/>
</dbReference>
<dbReference type="SMART" id="SM00938">
    <property type="entry name" value="P-II"/>
    <property type="match status" value="1"/>
</dbReference>
<dbReference type="PANTHER" id="PTHR30115:SF11">
    <property type="entry name" value="NITROGEN REGULATORY PROTEIN P-II HOMOLOG"/>
    <property type="match status" value="1"/>
</dbReference>
<dbReference type="Proteomes" id="UP000316562">
    <property type="component" value="Unassembled WGS sequence"/>
</dbReference>
<dbReference type="PRINTS" id="PR00340">
    <property type="entry name" value="PIIGLNB"/>
</dbReference>
<dbReference type="GO" id="GO:0006808">
    <property type="term" value="P:regulation of nitrogen utilization"/>
    <property type="evidence" value="ECO:0007669"/>
    <property type="project" value="InterPro"/>
</dbReference>
<evidence type="ECO:0000256" key="1">
    <source>
        <dbReference type="RuleBase" id="RU003936"/>
    </source>
</evidence>
<evidence type="ECO:0000313" key="3">
    <source>
        <dbReference type="Proteomes" id="UP000316562"/>
    </source>
</evidence>
<proteinExistence type="inferred from homology"/>
<dbReference type="PROSITE" id="PS00638">
    <property type="entry name" value="PII_GLNB_CTER"/>
    <property type="match status" value="1"/>
</dbReference>
<accession>A0A519BJ83</accession>
<evidence type="ECO:0000313" key="2">
    <source>
        <dbReference type="EMBL" id="RZD17316.1"/>
    </source>
</evidence>
<dbReference type="Gene3D" id="3.30.70.120">
    <property type="match status" value="1"/>
</dbReference>
<sequence>MESKFEEKAVEILAVIRRHKFQETKEMLADAGYVQMTFYSVHGRGKQKGHGGLANELDPGLDAISKNKNNMEAADNDYHFLPKRMLSIVVPESEMPKAVKIIMDINKTGFYGDGKIFVIPVGFVERIRTSEEGLYALA</sequence>
<dbReference type="InterPro" id="IPR011322">
    <property type="entry name" value="N-reg_PII-like_a/b"/>
</dbReference>
<dbReference type="InterPro" id="IPR015867">
    <property type="entry name" value="N-reg_PII/ATP_PRibTrfase_C"/>
</dbReference>
<dbReference type="GO" id="GO:0005829">
    <property type="term" value="C:cytosol"/>
    <property type="evidence" value="ECO:0007669"/>
    <property type="project" value="TreeGrafter"/>
</dbReference>
<dbReference type="AlphaFoldDB" id="A0A519BJ83"/>
<dbReference type="EMBL" id="SGBC01000001">
    <property type="protein sequence ID" value="RZD17316.1"/>
    <property type="molecule type" value="Genomic_DNA"/>
</dbReference>
<dbReference type="Pfam" id="PF00543">
    <property type="entry name" value="P-II"/>
    <property type="match status" value="1"/>
</dbReference>
<reference evidence="2 3" key="1">
    <citation type="journal article" date="2019" name="ISME J.">
        <title>Insights into ecological role of a new deltaproteobacterial order Candidatus Acidulodesulfobacterales by metagenomics and metatranscriptomics.</title>
        <authorList>
            <person name="Tan S."/>
            <person name="Liu J."/>
            <person name="Fang Y."/>
            <person name="Hedlund B.P."/>
            <person name="Lian Z.H."/>
            <person name="Huang L.Y."/>
            <person name="Li J.T."/>
            <person name="Huang L.N."/>
            <person name="Li W.J."/>
            <person name="Jiang H.C."/>
            <person name="Dong H.L."/>
            <person name="Shu W.S."/>
        </authorList>
    </citation>
    <scope>NUCLEOTIDE SEQUENCE [LARGE SCALE GENOMIC DNA]</scope>
    <source>
        <strain evidence="2">AP2</strain>
    </source>
</reference>
<dbReference type="PANTHER" id="PTHR30115">
    <property type="entry name" value="NITROGEN REGULATORY PROTEIN P-II"/>
    <property type="match status" value="1"/>
</dbReference>
<dbReference type="GO" id="GO:0005524">
    <property type="term" value="F:ATP binding"/>
    <property type="evidence" value="ECO:0007669"/>
    <property type="project" value="TreeGrafter"/>
</dbReference>